<evidence type="ECO:0000313" key="3">
    <source>
        <dbReference type="Proteomes" id="UP000002772"/>
    </source>
</evidence>
<dbReference type="OrthoDB" id="9770276at2"/>
<dbReference type="Proteomes" id="UP000002772">
    <property type="component" value="Unassembled WGS sequence"/>
</dbReference>
<feature type="signal peptide" evidence="1">
    <location>
        <begin position="1"/>
        <end position="22"/>
    </location>
</feature>
<dbReference type="eggNOG" id="COG4085">
    <property type="taxonomic scope" value="Bacteria"/>
</dbReference>
<feature type="chain" id="PRO_5003375448" evidence="1">
    <location>
        <begin position="23"/>
        <end position="231"/>
    </location>
</feature>
<dbReference type="RefSeq" id="WP_007573223.1">
    <property type="nucleotide sequence ID" value="NZ_BPTS01000001.1"/>
</dbReference>
<keyword evidence="1" id="KW-0732">Signal</keyword>
<dbReference type="NCBIfam" id="NF038128">
    <property type="entry name" value="choice_anch_J"/>
    <property type="match status" value="1"/>
</dbReference>
<reference evidence="3" key="1">
    <citation type="journal article" date="2011" name="Stand. Genomic Sci.">
        <title>Non-contiguous finished genome sequence of the opportunistic oral pathogen Prevotella multisaccharivorax type strain (PPPA20).</title>
        <authorList>
            <person name="Pati A."/>
            <person name="Gronow S."/>
            <person name="Lu M."/>
            <person name="Lapidus A."/>
            <person name="Nolan M."/>
            <person name="Lucas S."/>
            <person name="Hammon N."/>
            <person name="Deshpande S."/>
            <person name="Cheng J.F."/>
            <person name="Tapia R."/>
            <person name="Han C."/>
            <person name="Goodwin L."/>
            <person name="Pitluck S."/>
            <person name="Liolios K."/>
            <person name="Pagani I."/>
            <person name="Mavromatis K."/>
            <person name="Mikhailova N."/>
            <person name="Huntemann M."/>
            <person name="Chen A."/>
            <person name="Palaniappan K."/>
            <person name="Land M."/>
            <person name="Hauser L."/>
            <person name="Detter J.C."/>
            <person name="Brambilla E.M."/>
            <person name="Rohde M."/>
            <person name="Goker M."/>
            <person name="Woyke T."/>
            <person name="Bristow J."/>
            <person name="Eisen J.A."/>
            <person name="Markowitz V."/>
            <person name="Hugenholtz P."/>
            <person name="Kyrpides N.C."/>
            <person name="Klenk H.P."/>
            <person name="Ivanova N."/>
        </authorList>
    </citation>
    <scope>NUCLEOTIDE SEQUENCE [LARGE SCALE GENOMIC DNA]</scope>
    <source>
        <strain evidence="3">DSM 17128</strain>
    </source>
</reference>
<evidence type="ECO:0000256" key="1">
    <source>
        <dbReference type="SAM" id="SignalP"/>
    </source>
</evidence>
<accession>F8N6K8</accession>
<dbReference type="EMBL" id="GL945017">
    <property type="protein sequence ID" value="EGN56223.1"/>
    <property type="molecule type" value="Genomic_DNA"/>
</dbReference>
<name>F8N6K8_9BACT</name>
<proteinExistence type="predicted"/>
<sequence length="231" mass="26171">MNKILRFTFVALLTLVCTGINAQDKVLPYEESFREGQGDFSIDNKVLPKGLKYVWKHYVDKNKQENNCMKASAYLFKTKTRFAAESWLVSPIIDISAAKAPVLSFEHTGNFFGKPTEDATLMVKAEGGDWEKVDIPTYFANNNWVYVNATIPLAKYAGKKIRFAFKYVSTDQYAGTWEIKNLSVKESTSTFIGEVKENNLMEGSRYNLSGQRVGKDYKGVVIENGRKVLKK</sequence>
<dbReference type="HOGENOM" id="CLU_1414051_0_0_10"/>
<dbReference type="Gene3D" id="2.60.120.200">
    <property type="match status" value="1"/>
</dbReference>
<dbReference type="STRING" id="688246.Premu_0762"/>
<keyword evidence="3" id="KW-1185">Reference proteome</keyword>
<dbReference type="AlphaFoldDB" id="F8N6K8"/>
<organism evidence="2 3">
    <name type="scientific">Hallella multisaccharivorax DSM 17128</name>
    <dbReference type="NCBI Taxonomy" id="688246"/>
    <lineage>
        <taxon>Bacteria</taxon>
        <taxon>Pseudomonadati</taxon>
        <taxon>Bacteroidota</taxon>
        <taxon>Bacteroidia</taxon>
        <taxon>Bacteroidales</taxon>
        <taxon>Prevotellaceae</taxon>
        <taxon>Hallella</taxon>
    </lineage>
</organism>
<evidence type="ECO:0000313" key="2">
    <source>
        <dbReference type="EMBL" id="EGN56223.1"/>
    </source>
</evidence>
<gene>
    <name evidence="2" type="ORF">Premu_0762</name>
</gene>
<protein>
    <submittedName>
        <fullName evidence="2">Uncharacterized protein</fullName>
    </submittedName>
</protein>